<feature type="domain" description="Cytochrome c" evidence="7">
    <location>
        <begin position="16"/>
        <end position="116"/>
    </location>
</feature>
<dbReference type="InterPro" id="IPR036909">
    <property type="entry name" value="Cyt_c-like_dom_sf"/>
</dbReference>
<evidence type="ECO:0000256" key="3">
    <source>
        <dbReference type="ARBA" id="ARBA00022723"/>
    </source>
</evidence>
<evidence type="ECO:0000256" key="1">
    <source>
        <dbReference type="ARBA" id="ARBA00022448"/>
    </source>
</evidence>
<evidence type="ECO:0000259" key="7">
    <source>
        <dbReference type="PROSITE" id="PS51007"/>
    </source>
</evidence>
<keyword evidence="4" id="KW-0249">Electron transport</keyword>
<evidence type="ECO:0000313" key="8">
    <source>
        <dbReference type="EMBL" id="MFD0946965.1"/>
    </source>
</evidence>
<dbReference type="PROSITE" id="PS51007">
    <property type="entry name" value="CYTC"/>
    <property type="match status" value="1"/>
</dbReference>
<keyword evidence="3 6" id="KW-0479">Metal-binding</keyword>
<dbReference type="EMBL" id="JBHTJG010000005">
    <property type="protein sequence ID" value="MFD0946965.1"/>
    <property type="molecule type" value="Genomic_DNA"/>
</dbReference>
<evidence type="ECO:0000313" key="9">
    <source>
        <dbReference type="Proteomes" id="UP001596977"/>
    </source>
</evidence>
<gene>
    <name evidence="8" type="ORF">ACFQ1E_11500</name>
</gene>
<dbReference type="Pfam" id="PF00034">
    <property type="entry name" value="Cytochrom_C"/>
    <property type="match status" value="1"/>
</dbReference>
<keyword evidence="1" id="KW-0813">Transport</keyword>
<protein>
    <submittedName>
        <fullName evidence="8">C-type cytochrome</fullName>
    </submittedName>
</protein>
<evidence type="ECO:0000256" key="5">
    <source>
        <dbReference type="ARBA" id="ARBA00023004"/>
    </source>
</evidence>
<reference evidence="9" key="1">
    <citation type="journal article" date="2019" name="Int. J. Syst. Evol. Microbiol.">
        <title>The Global Catalogue of Microorganisms (GCM) 10K type strain sequencing project: providing services to taxonomists for standard genome sequencing and annotation.</title>
        <authorList>
            <consortium name="The Broad Institute Genomics Platform"/>
            <consortium name="The Broad Institute Genome Sequencing Center for Infectious Disease"/>
            <person name="Wu L."/>
            <person name="Ma J."/>
        </authorList>
    </citation>
    <scope>NUCLEOTIDE SEQUENCE [LARGE SCALE GENOMIC DNA]</scope>
    <source>
        <strain evidence="9">CCUG 62982</strain>
    </source>
</reference>
<evidence type="ECO:0000256" key="6">
    <source>
        <dbReference type="PROSITE-ProRule" id="PRU00433"/>
    </source>
</evidence>
<keyword evidence="5 6" id="KW-0408">Iron</keyword>
<evidence type="ECO:0000256" key="2">
    <source>
        <dbReference type="ARBA" id="ARBA00022617"/>
    </source>
</evidence>
<dbReference type="PRINTS" id="PR00604">
    <property type="entry name" value="CYTCHRMECIAB"/>
</dbReference>
<accession>A0ABW3H948</accession>
<dbReference type="RefSeq" id="WP_380916330.1">
    <property type="nucleotide sequence ID" value="NZ_JBHTJG010000005.1"/>
</dbReference>
<dbReference type="InterPro" id="IPR002327">
    <property type="entry name" value="Cyt_c_1A/1B"/>
</dbReference>
<sequence>MVPAPPFIQRQASDPLYAGDMPEAFHKCMACHTSGKDAPNGIGPNLWGVFGARAGARPGYRSSDALASSGLTWDRATLDRWLRGPIQFVPGSRMPMRGLADPGDRRAVIAYLRSLE</sequence>
<keyword evidence="9" id="KW-1185">Reference proteome</keyword>
<dbReference type="Gene3D" id="1.10.760.10">
    <property type="entry name" value="Cytochrome c-like domain"/>
    <property type="match status" value="1"/>
</dbReference>
<organism evidence="8 9">
    <name type="scientific">Sphingomonas canadensis</name>
    <dbReference type="NCBI Taxonomy" id="1219257"/>
    <lineage>
        <taxon>Bacteria</taxon>
        <taxon>Pseudomonadati</taxon>
        <taxon>Pseudomonadota</taxon>
        <taxon>Alphaproteobacteria</taxon>
        <taxon>Sphingomonadales</taxon>
        <taxon>Sphingomonadaceae</taxon>
        <taxon>Sphingomonas</taxon>
    </lineage>
</organism>
<proteinExistence type="predicted"/>
<dbReference type="SUPFAM" id="SSF46626">
    <property type="entry name" value="Cytochrome c"/>
    <property type="match status" value="1"/>
</dbReference>
<keyword evidence="2 6" id="KW-0349">Heme</keyword>
<name>A0ABW3H948_9SPHN</name>
<dbReference type="InterPro" id="IPR009056">
    <property type="entry name" value="Cyt_c-like_dom"/>
</dbReference>
<dbReference type="PANTHER" id="PTHR11961">
    <property type="entry name" value="CYTOCHROME C"/>
    <property type="match status" value="1"/>
</dbReference>
<comment type="caution">
    <text evidence="8">The sequence shown here is derived from an EMBL/GenBank/DDBJ whole genome shotgun (WGS) entry which is preliminary data.</text>
</comment>
<dbReference type="Proteomes" id="UP001596977">
    <property type="component" value="Unassembled WGS sequence"/>
</dbReference>
<evidence type="ECO:0000256" key="4">
    <source>
        <dbReference type="ARBA" id="ARBA00022982"/>
    </source>
</evidence>